<protein>
    <submittedName>
        <fullName evidence="4">Ca-activated chloride channel family protein</fullName>
    </submittedName>
</protein>
<feature type="domain" description="VWFA" evidence="2">
    <location>
        <begin position="91"/>
        <end position="251"/>
    </location>
</feature>
<dbReference type="InterPro" id="IPR002035">
    <property type="entry name" value="VWF_A"/>
</dbReference>
<keyword evidence="1" id="KW-1133">Transmembrane helix</keyword>
<evidence type="ECO:0000313" key="6">
    <source>
        <dbReference type="Proteomes" id="UP001245370"/>
    </source>
</evidence>
<dbReference type="Pfam" id="PF13519">
    <property type="entry name" value="VWA_2"/>
    <property type="match status" value="1"/>
</dbReference>
<evidence type="ECO:0000313" key="3">
    <source>
        <dbReference type="EMBL" id="GLI24770.1"/>
    </source>
</evidence>
<evidence type="ECO:0000256" key="1">
    <source>
        <dbReference type="SAM" id="Phobius"/>
    </source>
</evidence>
<accession>A0A9W6CS71</accession>
<dbReference type="GeneID" id="95765217"/>
<dbReference type="EMBL" id="JAVDPY010000008">
    <property type="protein sequence ID" value="MDR6335553.1"/>
    <property type="molecule type" value="Genomic_DNA"/>
</dbReference>
<organism evidence="3 5">
    <name type="scientific">Xanthobacter flavus</name>
    <dbReference type="NCBI Taxonomy" id="281"/>
    <lineage>
        <taxon>Bacteria</taxon>
        <taxon>Pseudomonadati</taxon>
        <taxon>Pseudomonadota</taxon>
        <taxon>Alphaproteobacteria</taxon>
        <taxon>Hyphomicrobiales</taxon>
        <taxon>Xanthobacteraceae</taxon>
        <taxon>Xanthobacter</taxon>
    </lineage>
</organism>
<keyword evidence="6" id="KW-1185">Reference proteome</keyword>
<dbReference type="Proteomes" id="UP001144397">
    <property type="component" value="Unassembled WGS sequence"/>
</dbReference>
<proteinExistence type="predicted"/>
<evidence type="ECO:0000313" key="5">
    <source>
        <dbReference type="Proteomes" id="UP001144397"/>
    </source>
</evidence>
<reference evidence="4 6" key="2">
    <citation type="submission" date="2023-07" db="EMBL/GenBank/DDBJ databases">
        <title>Genomic Encyclopedia of Type Strains, Phase IV (KMG-IV): sequencing the most valuable type-strain genomes for metagenomic binning, comparative biology and taxonomic classification.</title>
        <authorList>
            <person name="Goeker M."/>
        </authorList>
    </citation>
    <scope>NUCLEOTIDE SEQUENCE [LARGE SCALE GENOMIC DNA]</scope>
    <source>
        <strain evidence="4 6">DSM 338</strain>
    </source>
</reference>
<keyword evidence="1" id="KW-0812">Transmembrane</keyword>
<feature type="transmembrane region" description="Helical" evidence="1">
    <location>
        <begin position="62"/>
        <end position="80"/>
    </location>
</feature>
<sequence>MSGFVLLRPWWLAALPLLAALAFWLWRRGPMAGGWGQVMTPAMLAAMRALGHLRRDDAGASLMPVVAAALVGLGLAGPAIPRADAPQFAGSGAVLVAIGLSPGVAGAALADAQAAAASVMAAAAGRPVGLILYSDEAYDVAAPTGDPAVLESLIAVLGPDTMPSSGARPAAALRLARRMLERTPDADLVLISDGSGIDAATRTEAAGLGRGGIRLFTLALGAGSDGRASLEALGVASAPARAPRPVIDRLSGSVALAREGRAAGLTFEDLGPLVAALALVPFLALFRRRA</sequence>
<name>A0A9W6CS71_XANFL</name>
<evidence type="ECO:0000313" key="4">
    <source>
        <dbReference type="EMBL" id="MDR6335553.1"/>
    </source>
</evidence>
<dbReference type="Gene3D" id="3.40.50.410">
    <property type="entry name" value="von Willebrand factor, type A domain"/>
    <property type="match status" value="1"/>
</dbReference>
<comment type="caution">
    <text evidence="3">The sequence shown here is derived from an EMBL/GenBank/DDBJ whole genome shotgun (WGS) entry which is preliminary data.</text>
</comment>
<feature type="transmembrane region" description="Helical" evidence="1">
    <location>
        <begin position="7"/>
        <end position="26"/>
    </location>
</feature>
<evidence type="ECO:0000259" key="2">
    <source>
        <dbReference type="SMART" id="SM00327"/>
    </source>
</evidence>
<dbReference type="SMART" id="SM00327">
    <property type="entry name" value="VWA"/>
    <property type="match status" value="1"/>
</dbReference>
<dbReference type="InterPro" id="IPR036465">
    <property type="entry name" value="vWFA_dom_sf"/>
</dbReference>
<dbReference type="SUPFAM" id="SSF53300">
    <property type="entry name" value="vWA-like"/>
    <property type="match status" value="1"/>
</dbReference>
<gene>
    <name evidence="4" type="ORF">GGQ86_004049</name>
    <name evidence="3" type="ORF">XFLAVUS301_44440</name>
</gene>
<dbReference type="EMBL" id="BSDO01000008">
    <property type="protein sequence ID" value="GLI24770.1"/>
    <property type="molecule type" value="Genomic_DNA"/>
</dbReference>
<keyword evidence="1" id="KW-0472">Membrane</keyword>
<reference evidence="3" key="1">
    <citation type="submission" date="2022-12" db="EMBL/GenBank/DDBJ databases">
        <title>Reference genome sequencing for broad-spectrum identification of bacterial and archaeal isolates by mass spectrometry.</title>
        <authorList>
            <person name="Sekiguchi Y."/>
            <person name="Tourlousse D.M."/>
        </authorList>
    </citation>
    <scope>NUCLEOTIDE SEQUENCE</scope>
    <source>
        <strain evidence="3">301</strain>
    </source>
</reference>
<dbReference type="Proteomes" id="UP001245370">
    <property type="component" value="Unassembled WGS sequence"/>
</dbReference>
<dbReference type="AlphaFoldDB" id="A0A9W6CS71"/>
<feature type="transmembrane region" description="Helical" evidence="1">
    <location>
        <begin position="270"/>
        <end position="286"/>
    </location>
</feature>
<dbReference type="RefSeq" id="WP_281809492.1">
    <property type="nucleotide sequence ID" value="NZ_BSDO01000008.1"/>
</dbReference>